<accession>A0AAW2PG98</accession>
<dbReference type="CDD" id="cd00303">
    <property type="entry name" value="retropepsin_like"/>
    <property type="match status" value="1"/>
</dbReference>
<organism evidence="3">
    <name type="scientific">Sesamum radiatum</name>
    <name type="common">Black benniseed</name>
    <dbReference type="NCBI Taxonomy" id="300843"/>
    <lineage>
        <taxon>Eukaryota</taxon>
        <taxon>Viridiplantae</taxon>
        <taxon>Streptophyta</taxon>
        <taxon>Embryophyta</taxon>
        <taxon>Tracheophyta</taxon>
        <taxon>Spermatophyta</taxon>
        <taxon>Magnoliopsida</taxon>
        <taxon>eudicotyledons</taxon>
        <taxon>Gunneridae</taxon>
        <taxon>Pentapetalae</taxon>
        <taxon>asterids</taxon>
        <taxon>lamiids</taxon>
        <taxon>Lamiales</taxon>
        <taxon>Pedaliaceae</taxon>
        <taxon>Sesamum</taxon>
    </lineage>
</organism>
<dbReference type="Pfam" id="PF08284">
    <property type="entry name" value="RVP_2"/>
    <property type="match status" value="1"/>
</dbReference>
<dbReference type="Gene3D" id="2.40.70.10">
    <property type="entry name" value="Acid Proteases"/>
    <property type="match status" value="1"/>
</dbReference>
<evidence type="ECO:0000259" key="2">
    <source>
        <dbReference type="Pfam" id="PF03732"/>
    </source>
</evidence>
<evidence type="ECO:0000256" key="1">
    <source>
        <dbReference type="SAM" id="Coils"/>
    </source>
</evidence>
<keyword evidence="1" id="KW-0175">Coiled coil</keyword>
<dbReference type="EMBL" id="JACGWJ010000017">
    <property type="protein sequence ID" value="KAL0355175.1"/>
    <property type="molecule type" value="Genomic_DNA"/>
</dbReference>
<dbReference type="InterPro" id="IPR021109">
    <property type="entry name" value="Peptidase_aspartic_dom_sf"/>
</dbReference>
<proteinExistence type="predicted"/>
<feature type="domain" description="Retrotransposon gag" evidence="2">
    <location>
        <begin position="2"/>
        <end position="84"/>
    </location>
</feature>
<reference evidence="3" key="1">
    <citation type="submission" date="2020-06" db="EMBL/GenBank/DDBJ databases">
        <authorList>
            <person name="Li T."/>
            <person name="Hu X."/>
            <person name="Zhang T."/>
            <person name="Song X."/>
            <person name="Zhang H."/>
            <person name="Dai N."/>
            <person name="Sheng W."/>
            <person name="Hou X."/>
            <person name="Wei L."/>
        </authorList>
    </citation>
    <scope>NUCLEOTIDE SEQUENCE</scope>
    <source>
        <strain evidence="3">G02</strain>
        <tissue evidence="3">Leaf</tissue>
    </source>
</reference>
<evidence type="ECO:0000313" key="3">
    <source>
        <dbReference type="EMBL" id="KAL0355175.1"/>
    </source>
</evidence>
<dbReference type="InterPro" id="IPR001969">
    <property type="entry name" value="Aspartic_peptidase_AS"/>
</dbReference>
<reference evidence="3" key="2">
    <citation type="journal article" date="2024" name="Plant">
        <title>Genomic evolution and insights into agronomic trait innovations of Sesamum species.</title>
        <authorList>
            <person name="Miao H."/>
            <person name="Wang L."/>
            <person name="Qu L."/>
            <person name="Liu H."/>
            <person name="Sun Y."/>
            <person name="Le M."/>
            <person name="Wang Q."/>
            <person name="Wei S."/>
            <person name="Zheng Y."/>
            <person name="Lin W."/>
            <person name="Duan Y."/>
            <person name="Cao H."/>
            <person name="Xiong S."/>
            <person name="Wang X."/>
            <person name="Wei L."/>
            <person name="Li C."/>
            <person name="Ma Q."/>
            <person name="Ju M."/>
            <person name="Zhao R."/>
            <person name="Li G."/>
            <person name="Mu C."/>
            <person name="Tian Q."/>
            <person name="Mei H."/>
            <person name="Zhang T."/>
            <person name="Gao T."/>
            <person name="Zhang H."/>
        </authorList>
    </citation>
    <scope>NUCLEOTIDE SEQUENCE</scope>
    <source>
        <strain evidence="3">G02</strain>
    </source>
</reference>
<dbReference type="InterPro" id="IPR005162">
    <property type="entry name" value="Retrotrans_gag_dom"/>
</dbReference>
<dbReference type="AlphaFoldDB" id="A0AAW2PG98"/>
<name>A0AAW2PG98_SESRA</name>
<dbReference type="SUPFAM" id="SSF50630">
    <property type="entry name" value="Acid proteases"/>
    <property type="match status" value="1"/>
</dbReference>
<dbReference type="Pfam" id="PF03732">
    <property type="entry name" value="Retrotrans_gag"/>
    <property type="match status" value="1"/>
</dbReference>
<dbReference type="GO" id="GO:0006508">
    <property type="term" value="P:proteolysis"/>
    <property type="evidence" value="ECO:0007669"/>
    <property type="project" value="InterPro"/>
</dbReference>
<feature type="coiled-coil region" evidence="1">
    <location>
        <begin position="95"/>
        <end position="122"/>
    </location>
</feature>
<gene>
    <name evidence="3" type="ORF">Sradi_3964400</name>
</gene>
<comment type="caution">
    <text evidence="3">The sequence shown here is derived from an EMBL/GenBank/DDBJ whole genome shotgun (WGS) entry which is preliminary data.</text>
</comment>
<dbReference type="PROSITE" id="PS00141">
    <property type="entry name" value="ASP_PROTEASE"/>
    <property type="match status" value="1"/>
</dbReference>
<protein>
    <recommendedName>
        <fullName evidence="2">Retrotransposon gag domain-containing protein</fullName>
    </recommendedName>
</protein>
<dbReference type="GO" id="GO:0004190">
    <property type="term" value="F:aspartic-type endopeptidase activity"/>
    <property type="evidence" value="ECO:0007669"/>
    <property type="project" value="InterPro"/>
</dbReference>
<sequence length="254" mass="29699">MEGRAELWYPGHVEKRREPSWAELIVVILERFKDLDYERVVSEFNQFYQETIVYAYLHRFEELEAQMLIFNKNLGEEFFMMKFIRHKCKVRYSYMLMNEEEVQPYEEENEQVEEQGEEAEIEDVTLSLNAMRGNVSSGTLRVKGMVNGKEKHILIDSGSTHSFIDEKVANALGIKTELTTPMIVSVADGYRMMSKEICPQLSWEIQGFQFSYPVRTLKLGRCDFLLGCDWLGAHNLVELDFHQLIVTISQKDGR</sequence>